<dbReference type="Proteomes" id="UP000050525">
    <property type="component" value="Unassembled WGS sequence"/>
</dbReference>
<proteinExistence type="predicted"/>
<accession>A0A151PG29</accession>
<keyword evidence="2" id="KW-1185">Reference proteome</keyword>
<reference evidence="1 2" key="1">
    <citation type="journal article" date="2012" name="Genome Biol.">
        <title>Sequencing three crocodilian genomes to illuminate the evolution of archosaurs and amniotes.</title>
        <authorList>
            <person name="St John J.A."/>
            <person name="Braun E.L."/>
            <person name="Isberg S.R."/>
            <person name="Miles L.G."/>
            <person name="Chong A.Y."/>
            <person name="Gongora J."/>
            <person name="Dalzell P."/>
            <person name="Moran C."/>
            <person name="Bed'hom B."/>
            <person name="Abzhanov A."/>
            <person name="Burgess S.C."/>
            <person name="Cooksey A.M."/>
            <person name="Castoe T.A."/>
            <person name="Crawford N.G."/>
            <person name="Densmore L.D."/>
            <person name="Drew J.C."/>
            <person name="Edwards S.V."/>
            <person name="Faircloth B.C."/>
            <person name="Fujita M.K."/>
            <person name="Greenwold M.J."/>
            <person name="Hoffmann F.G."/>
            <person name="Howard J.M."/>
            <person name="Iguchi T."/>
            <person name="Janes D.E."/>
            <person name="Khan S.Y."/>
            <person name="Kohno S."/>
            <person name="de Koning A.J."/>
            <person name="Lance S.L."/>
            <person name="McCarthy F.M."/>
            <person name="McCormack J.E."/>
            <person name="Merchant M.E."/>
            <person name="Peterson D.G."/>
            <person name="Pollock D.D."/>
            <person name="Pourmand N."/>
            <person name="Raney B.J."/>
            <person name="Roessler K.A."/>
            <person name="Sanford J.R."/>
            <person name="Sawyer R.H."/>
            <person name="Schmidt C.J."/>
            <person name="Triplett E.W."/>
            <person name="Tuberville T.D."/>
            <person name="Venegas-Anaya M."/>
            <person name="Howard J.T."/>
            <person name="Jarvis E.D."/>
            <person name="Guillette L.J.Jr."/>
            <person name="Glenn T.C."/>
            <person name="Green R.E."/>
            <person name="Ray D.A."/>
        </authorList>
    </citation>
    <scope>NUCLEOTIDE SEQUENCE [LARGE SCALE GENOMIC DNA]</scope>
    <source>
        <strain evidence="1">KSC_2009_1</strain>
    </source>
</reference>
<comment type="caution">
    <text evidence="1">The sequence shown here is derived from an EMBL/GenBank/DDBJ whole genome shotgun (WGS) entry which is preliminary data.</text>
</comment>
<evidence type="ECO:0000313" key="1">
    <source>
        <dbReference type="EMBL" id="KYO48036.1"/>
    </source>
</evidence>
<dbReference type="AlphaFoldDB" id="A0A151PG29"/>
<evidence type="ECO:0000313" key="2">
    <source>
        <dbReference type="Proteomes" id="UP000050525"/>
    </source>
</evidence>
<organism evidence="1 2">
    <name type="scientific">Alligator mississippiensis</name>
    <name type="common">American alligator</name>
    <dbReference type="NCBI Taxonomy" id="8496"/>
    <lineage>
        <taxon>Eukaryota</taxon>
        <taxon>Metazoa</taxon>
        <taxon>Chordata</taxon>
        <taxon>Craniata</taxon>
        <taxon>Vertebrata</taxon>
        <taxon>Euteleostomi</taxon>
        <taxon>Archelosauria</taxon>
        <taxon>Archosauria</taxon>
        <taxon>Crocodylia</taxon>
        <taxon>Alligatoridae</taxon>
        <taxon>Alligatorinae</taxon>
        <taxon>Alligator</taxon>
    </lineage>
</organism>
<gene>
    <name evidence="1" type="ORF">Y1Q_0001862</name>
</gene>
<sequence length="128" mass="14816">MTLRGLKKYSDVQHSLLYYHVRPTEALHFSYETRKFTAILCIGAPGSFPSRDVPSFLTYNAPWEKIYLLFFCKAERRVKDLSLGIHGLKPAYPDEGPKTFSFAEALKHSTRDEKFILPLHATRKRILL</sequence>
<dbReference type="EMBL" id="AKHW03000257">
    <property type="protein sequence ID" value="KYO48036.1"/>
    <property type="molecule type" value="Genomic_DNA"/>
</dbReference>
<protein>
    <submittedName>
        <fullName evidence="1">Uncharacterized protein</fullName>
    </submittedName>
</protein>
<name>A0A151PG29_ALLMI</name>